<evidence type="ECO:0000256" key="3">
    <source>
        <dbReference type="ARBA" id="ARBA00022692"/>
    </source>
</evidence>
<feature type="transmembrane region" description="Helical" evidence="6">
    <location>
        <begin position="68"/>
        <end position="87"/>
    </location>
</feature>
<accession>A0ABW4BGN5</accession>
<evidence type="ECO:0000256" key="4">
    <source>
        <dbReference type="ARBA" id="ARBA00022989"/>
    </source>
</evidence>
<dbReference type="PANTHER" id="PTHR30238">
    <property type="entry name" value="MEMBRANE BOUND PREDICTED REDOX MODULATOR"/>
    <property type="match status" value="1"/>
</dbReference>
<dbReference type="PANTHER" id="PTHR30238:SF6">
    <property type="entry name" value="TERC-LIKE PROTEIN"/>
    <property type="match status" value="1"/>
</dbReference>
<keyword evidence="5 6" id="KW-0472">Membrane</keyword>
<reference evidence="8" key="1">
    <citation type="journal article" date="2019" name="Int. J. Syst. Evol. Microbiol.">
        <title>The Global Catalogue of Microorganisms (GCM) 10K type strain sequencing project: providing services to taxonomists for standard genome sequencing and annotation.</title>
        <authorList>
            <consortium name="The Broad Institute Genomics Platform"/>
            <consortium name="The Broad Institute Genome Sequencing Center for Infectious Disease"/>
            <person name="Wu L."/>
            <person name="Ma J."/>
        </authorList>
    </citation>
    <scope>NUCLEOTIDE SEQUENCE [LARGE SCALE GENOMIC DNA]</scope>
    <source>
        <strain evidence="8">CCM 9110</strain>
    </source>
</reference>
<name>A0ABW4BGN5_9LACO</name>
<dbReference type="EMBL" id="JBHTOA010000031">
    <property type="protein sequence ID" value="MFD1399151.1"/>
    <property type="molecule type" value="Genomic_DNA"/>
</dbReference>
<proteinExistence type="inferred from homology"/>
<dbReference type="NCBIfam" id="TIGR03716">
    <property type="entry name" value="R_switched_YkoY"/>
    <property type="match status" value="1"/>
</dbReference>
<gene>
    <name evidence="7" type="ORF">ACFQ41_07495</name>
</gene>
<evidence type="ECO:0000256" key="5">
    <source>
        <dbReference type="ARBA" id="ARBA00023136"/>
    </source>
</evidence>
<keyword evidence="4 6" id="KW-1133">Transmembrane helix</keyword>
<evidence type="ECO:0000256" key="1">
    <source>
        <dbReference type="ARBA" id="ARBA00004141"/>
    </source>
</evidence>
<evidence type="ECO:0000256" key="2">
    <source>
        <dbReference type="ARBA" id="ARBA00007511"/>
    </source>
</evidence>
<evidence type="ECO:0000313" key="7">
    <source>
        <dbReference type="EMBL" id="MFD1399151.1"/>
    </source>
</evidence>
<evidence type="ECO:0000256" key="6">
    <source>
        <dbReference type="SAM" id="Phobius"/>
    </source>
</evidence>
<comment type="caution">
    <text evidence="7">The sequence shown here is derived from an EMBL/GenBank/DDBJ whole genome shotgun (WGS) entry which is preliminary data.</text>
</comment>
<dbReference type="InterPro" id="IPR005496">
    <property type="entry name" value="Integral_membrane_TerC"/>
</dbReference>
<keyword evidence="8" id="KW-1185">Reference proteome</keyword>
<dbReference type="Pfam" id="PF03741">
    <property type="entry name" value="TerC"/>
    <property type="match status" value="1"/>
</dbReference>
<protein>
    <submittedName>
        <fullName evidence="7">TerC family protein</fullName>
    </submittedName>
</protein>
<feature type="transmembrane region" description="Helical" evidence="6">
    <location>
        <begin position="196"/>
        <end position="216"/>
    </location>
</feature>
<organism evidence="7 8">
    <name type="scientific">Lacticaseibacillus suilingensis</name>
    <dbReference type="NCBI Taxonomy" id="2799577"/>
    <lineage>
        <taxon>Bacteria</taxon>
        <taxon>Bacillati</taxon>
        <taxon>Bacillota</taxon>
        <taxon>Bacilli</taxon>
        <taxon>Lactobacillales</taxon>
        <taxon>Lactobacillaceae</taxon>
        <taxon>Lacticaseibacillus</taxon>
    </lineage>
</organism>
<sequence>MVARLSLIEKLYMPFFEATDWHQAVMTTQGWITILTLAMLECLLSVDNAVVLAAQTKSLPDKKEQHHALIYGMWGAYLFRFIAIGLGTYLLHFWGIKALGAAYLLWMSLHFFYEQRHPDSGPKPTTVKKGAGHFWRTVAQIEALDIVFSVDSILAALAIDNNPVIVLIGGCLGILAMRFVAQVITDFITKVPELEVMAYVLIGVIALKLALSLPQINVEVPNWAFSIFVFGAFFVTWLVHRQHVRNAGGKG</sequence>
<evidence type="ECO:0000313" key="8">
    <source>
        <dbReference type="Proteomes" id="UP001597199"/>
    </source>
</evidence>
<dbReference type="Proteomes" id="UP001597199">
    <property type="component" value="Unassembled WGS sequence"/>
</dbReference>
<comment type="similarity">
    <text evidence="2">Belongs to the TerC family.</text>
</comment>
<keyword evidence="3 6" id="KW-0812">Transmembrane</keyword>
<feature type="transmembrane region" description="Helical" evidence="6">
    <location>
        <begin position="31"/>
        <end position="56"/>
    </location>
</feature>
<dbReference type="RefSeq" id="WP_204118011.1">
    <property type="nucleotide sequence ID" value="NZ_BOLV01000002.1"/>
</dbReference>
<feature type="transmembrane region" description="Helical" evidence="6">
    <location>
        <begin position="222"/>
        <end position="240"/>
    </location>
</feature>
<comment type="subcellular location">
    <subcellularLocation>
        <location evidence="1">Membrane</location>
        <topology evidence="1">Multi-pass membrane protein</topology>
    </subcellularLocation>
</comment>
<dbReference type="InterPro" id="IPR022493">
    <property type="entry name" value="CHP03716_TM_YkoY"/>
</dbReference>